<feature type="domain" description="Cellulose-binding Sde182 nucleoside hydrolase-like" evidence="2">
    <location>
        <begin position="28"/>
        <end position="271"/>
    </location>
</feature>
<evidence type="ECO:0000259" key="2">
    <source>
        <dbReference type="Pfam" id="PF07632"/>
    </source>
</evidence>
<dbReference type="AlphaFoldDB" id="W0F0S7"/>
<dbReference type="eggNOG" id="COG5297">
    <property type="taxonomic scope" value="Bacteria"/>
</dbReference>
<evidence type="ECO:0000259" key="3">
    <source>
        <dbReference type="Pfam" id="PF16586"/>
    </source>
</evidence>
<dbReference type="EMBL" id="CP007035">
    <property type="protein sequence ID" value="AHF16650.1"/>
    <property type="molecule type" value="Genomic_DNA"/>
</dbReference>
<dbReference type="Pfam" id="PF16586">
    <property type="entry name" value="DUF5060"/>
    <property type="match status" value="1"/>
</dbReference>
<feature type="domain" description="DUF5060" evidence="3">
    <location>
        <begin position="291"/>
        <end position="357"/>
    </location>
</feature>
<reference evidence="4 5" key="1">
    <citation type="submission" date="2013-12" db="EMBL/GenBank/DDBJ databases">
        <authorList>
            <consortium name="DOE Joint Genome Institute"/>
            <person name="Eisen J."/>
            <person name="Huntemann M."/>
            <person name="Han J."/>
            <person name="Chen A."/>
            <person name="Kyrpides N."/>
            <person name="Mavromatis K."/>
            <person name="Markowitz V."/>
            <person name="Palaniappan K."/>
            <person name="Ivanova N."/>
            <person name="Schaumberg A."/>
            <person name="Pati A."/>
            <person name="Liolios K."/>
            <person name="Nordberg H.P."/>
            <person name="Cantor M.N."/>
            <person name="Hua S.X."/>
            <person name="Woyke T."/>
        </authorList>
    </citation>
    <scope>NUCLEOTIDE SEQUENCE [LARGE SCALE GENOMIC DNA]</scope>
    <source>
        <strain evidence="5">DSM 19437</strain>
    </source>
</reference>
<sequence>MRRWVLAGIMVLLGGPAPAQQPVPEKPRLLISTDIGGTDPDDNQSMAHFLMYSNRFTTEGLVSSPSYGKGSKQELLRMIDLYEKDLPALQKNEKGYPSPAALRTVCKQGRQGPAPYAGYRTATEGSDWIIQCARKKSPRSLWILVWGGLDDLAQALHDAPDIRTKIKVYWIGGPNKKWSANSYAYIAANFPDLWFIECNGSYNGFFSRNNTVEKLTNTNYYDNYIKGAGALGKDFKNYYKGHIKMGDTPSLLYLMDGAPGNPFKESWGGSFTKIMHSPRTIFNRNTTIADTVTIYSVLEFHFKGPKTNVGSNKPCFTMTVQAGIGEQQWEGFYLGDGAYVVRYCPKQSEVLTYKITSAIPEFPEQSGQLVVDNTWPGKGGPADYRLGDNWYSDRAGSNLFDEGWQGAKTVSKWRNDALLDWAKRWARLQ</sequence>
<dbReference type="HOGENOM" id="CLU_640400_0_0_10"/>
<evidence type="ECO:0000256" key="1">
    <source>
        <dbReference type="SAM" id="SignalP"/>
    </source>
</evidence>
<dbReference type="GO" id="GO:0016799">
    <property type="term" value="F:hydrolase activity, hydrolyzing N-glycosyl compounds"/>
    <property type="evidence" value="ECO:0007669"/>
    <property type="project" value="InterPro"/>
</dbReference>
<gene>
    <name evidence="4" type="ORF">NIASO_18685</name>
</gene>
<evidence type="ECO:0000313" key="4">
    <source>
        <dbReference type="EMBL" id="AHF16650.1"/>
    </source>
</evidence>
<proteinExistence type="predicted"/>
<accession>W0F0S7</accession>
<keyword evidence="5" id="KW-1185">Reference proteome</keyword>
<dbReference type="InterPro" id="IPR013783">
    <property type="entry name" value="Ig-like_fold"/>
</dbReference>
<dbReference type="Proteomes" id="UP000003586">
    <property type="component" value="Chromosome"/>
</dbReference>
<name>W0F0S7_9BACT</name>
<dbReference type="Gene3D" id="2.60.40.10">
    <property type="entry name" value="Immunoglobulins"/>
    <property type="match status" value="1"/>
</dbReference>
<dbReference type="Gene3D" id="3.90.245.10">
    <property type="entry name" value="Ribonucleoside hydrolase-like"/>
    <property type="match status" value="1"/>
</dbReference>
<dbReference type="KEGG" id="nso:NIASO_18685"/>
<dbReference type="Pfam" id="PF07632">
    <property type="entry name" value="Sde182_NH-like"/>
    <property type="match status" value="1"/>
</dbReference>
<dbReference type="SUPFAM" id="SSF53590">
    <property type="entry name" value="Nucleoside hydrolase"/>
    <property type="match status" value="1"/>
</dbReference>
<feature type="signal peptide" evidence="1">
    <location>
        <begin position="1"/>
        <end position="19"/>
    </location>
</feature>
<dbReference type="InterPro" id="IPR036452">
    <property type="entry name" value="Ribo_hydro-like"/>
</dbReference>
<protein>
    <submittedName>
        <fullName evidence="4">Uncharacterized protein</fullName>
    </submittedName>
</protein>
<dbReference type="InterPro" id="IPR032260">
    <property type="entry name" value="DUF5060"/>
</dbReference>
<dbReference type="STRING" id="929713.NIASO_18685"/>
<organism evidence="4 5">
    <name type="scientific">Niabella soli DSM 19437</name>
    <dbReference type="NCBI Taxonomy" id="929713"/>
    <lineage>
        <taxon>Bacteria</taxon>
        <taxon>Pseudomonadati</taxon>
        <taxon>Bacteroidota</taxon>
        <taxon>Chitinophagia</taxon>
        <taxon>Chitinophagales</taxon>
        <taxon>Chitinophagaceae</taxon>
        <taxon>Niabella</taxon>
    </lineage>
</organism>
<dbReference type="InterPro" id="IPR011483">
    <property type="entry name" value="Sde182_NH-like"/>
</dbReference>
<keyword evidence="1" id="KW-0732">Signal</keyword>
<evidence type="ECO:0000313" key="5">
    <source>
        <dbReference type="Proteomes" id="UP000003586"/>
    </source>
</evidence>
<feature type="chain" id="PRO_5004789051" evidence="1">
    <location>
        <begin position="20"/>
        <end position="429"/>
    </location>
</feature>